<dbReference type="HOGENOM" id="CLU_016806_0_0_4"/>
<dbReference type="GO" id="GO:0005524">
    <property type="term" value="F:ATP binding"/>
    <property type="evidence" value="ECO:0007669"/>
    <property type="project" value="UniProtKB-UniRule"/>
</dbReference>
<dbReference type="Pfam" id="PF13549">
    <property type="entry name" value="ATP-grasp_5"/>
    <property type="match status" value="1"/>
</dbReference>
<organism evidence="3 4">
    <name type="scientific">Albidiferax ferrireducens (strain ATCC BAA-621 / DSM 15236 / T118)</name>
    <name type="common">Rhodoferax ferrireducens</name>
    <dbReference type="NCBI Taxonomy" id="338969"/>
    <lineage>
        <taxon>Bacteria</taxon>
        <taxon>Pseudomonadati</taxon>
        <taxon>Pseudomonadota</taxon>
        <taxon>Betaproteobacteria</taxon>
        <taxon>Burkholderiales</taxon>
        <taxon>Comamonadaceae</taxon>
        <taxon>Rhodoferax</taxon>
    </lineage>
</organism>
<protein>
    <submittedName>
        <fullName evidence="3">Cyanophycin synthetase</fullName>
    </submittedName>
</protein>
<dbReference type="NCBIfam" id="NF010623">
    <property type="entry name" value="PRK14016.1"/>
    <property type="match status" value="1"/>
</dbReference>
<dbReference type="PANTHER" id="PTHR21621:SF0">
    <property type="entry name" value="BETA-CITRYLGLUTAMATE SYNTHASE B-RELATED"/>
    <property type="match status" value="1"/>
</dbReference>
<dbReference type="eggNOG" id="COG0189">
    <property type="taxonomic scope" value="Bacteria"/>
</dbReference>
<dbReference type="InterPro" id="IPR011810">
    <property type="entry name" value="Cya_phycin_syn"/>
</dbReference>
<keyword evidence="1" id="KW-0547">Nucleotide-binding</keyword>
<dbReference type="NCBIfam" id="TIGR02068">
    <property type="entry name" value="cya_phycin_syn"/>
    <property type="match status" value="1"/>
</dbReference>
<dbReference type="RefSeq" id="WP_011463617.1">
    <property type="nucleotide sequence ID" value="NC_007908.1"/>
</dbReference>
<dbReference type="AlphaFoldDB" id="Q21YV4"/>
<dbReference type="SUPFAM" id="SSF53623">
    <property type="entry name" value="MurD-like peptide ligases, catalytic domain"/>
    <property type="match status" value="1"/>
</dbReference>
<dbReference type="PROSITE" id="PS50975">
    <property type="entry name" value="ATP_GRASP"/>
    <property type="match status" value="1"/>
</dbReference>
<dbReference type="Gene3D" id="3.30.470.20">
    <property type="entry name" value="ATP-grasp fold, B domain"/>
    <property type="match status" value="1"/>
</dbReference>
<evidence type="ECO:0000259" key="2">
    <source>
        <dbReference type="PROSITE" id="PS50975"/>
    </source>
</evidence>
<dbReference type="InterPro" id="IPR044019">
    <property type="entry name" value="Cyanophycin_syn_N"/>
</dbReference>
<dbReference type="STRING" id="338969.Rfer_1315"/>
<evidence type="ECO:0000313" key="4">
    <source>
        <dbReference type="Proteomes" id="UP000008332"/>
    </source>
</evidence>
<evidence type="ECO:0000256" key="1">
    <source>
        <dbReference type="PROSITE-ProRule" id="PRU00409"/>
    </source>
</evidence>
<dbReference type="KEGG" id="rfr:Rfer_1315"/>
<evidence type="ECO:0000313" key="3">
    <source>
        <dbReference type="EMBL" id="ABD69049.1"/>
    </source>
</evidence>
<dbReference type="GO" id="GO:0046872">
    <property type="term" value="F:metal ion binding"/>
    <property type="evidence" value="ECO:0007669"/>
    <property type="project" value="InterPro"/>
</dbReference>
<reference evidence="4" key="1">
    <citation type="submission" date="2006-02" db="EMBL/GenBank/DDBJ databases">
        <title>Complete sequence of chromosome of Rhodoferax ferrireducens DSM 15236.</title>
        <authorList>
            <person name="Copeland A."/>
            <person name="Lucas S."/>
            <person name="Lapidus A."/>
            <person name="Barry K."/>
            <person name="Detter J.C."/>
            <person name="Glavina del Rio T."/>
            <person name="Hammon N."/>
            <person name="Israni S."/>
            <person name="Pitluck S."/>
            <person name="Brettin T."/>
            <person name="Bruce D."/>
            <person name="Han C."/>
            <person name="Tapia R."/>
            <person name="Gilna P."/>
            <person name="Kiss H."/>
            <person name="Schmutz J."/>
            <person name="Larimer F."/>
            <person name="Land M."/>
            <person name="Kyrpides N."/>
            <person name="Ivanova N."/>
            <person name="Richardson P."/>
        </authorList>
    </citation>
    <scope>NUCLEOTIDE SEQUENCE [LARGE SCALE GENOMIC DNA]</scope>
    <source>
        <strain evidence="4">ATCC BAA-621 / DSM 15236 / T118</strain>
    </source>
</reference>
<dbReference type="Pfam" id="PF18921">
    <property type="entry name" value="Cyanophycin_syn"/>
    <property type="match status" value="1"/>
</dbReference>
<name>Q21YV4_ALBFT</name>
<dbReference type="eggNOG" id="COG0769">
    <property type="taxonomic scope" value="Bacteria"/>
</dbReference>
<gene>
    <name evidence="3" type="ordered locus">Rfer_1315</name>
</gene>
<dbReference type="InterPro" id="IPR036565">
    <property type="entry name" value="Mur-like_cat_sf"/>
</dbReference>
<dbReference type="SUPFAM" id="SSF56059">
    <property type="entry name" value="Glutathione synthetase ATP-binding domain-like"/>
    <property type="match status" value="1"/>
</dbReference>
<dbReference type="Proteomes" id="UP000008332">
    <property type="component" value="Chromosome"/>
</dbReference>
<accession>Q21YV4</accession>
<dbReference type="EMBL" id="CP000267">
    <property type="protein sequence ID" value="ABD69049.1"/>
    <property type="molecule type" value="Genomic_DNA"/>
</dbReference>
<dbReference type="InterPro" id="IPR011761">
    <property type="entry name" value="ATP-grasp"/>
</dbReference>
<dbReference type="GO" id="GO:0005737">
    <property type="term" value="C:cytoplasm"/>
    <property type="evidence" value="ECO:0007669"/>
    <property type="project" value="TreeGrafter"/>
</dbReference>
<sequence length="722" mass="77498">MTTKNIQLLRVTHLRGPNIWTYRPVIEAWVDIGALEDFPSNTIPGFYERLTAMLPGLAVHRCGVGAPGGFLERLRAGTWAAHILEHVVLELQNLAGMRTGFGKTRQTSVRGVYKMAFRTRQEQVGRAALDTGRDLVMAAINDQPYDQAAAVARLHDLVDSLCLGPSTAHIVEAATERGIPHLRLTEGNLVQLGHGAGQRRIWTAETDQTSAIAEEIASDKDLTKSLLQSCGVPVPQGQVVNSAQEAWEAAQDIGLPVALKPYDGNHGRGVSLDLKNQKDIEAAFLLAQRKGGGSVIVEQFIAGNEHRLLVVGKRVVAAARGETAWVTGDGRSNIIELVDRQINTDPRRGTGEDAPLNSLAPQDGAEIILELERQGLTAYSVPALGEKVLIQRNGNVAFDVTDLVHPSVAAAATLAARVVGLDVAGVDLVLEDVSRPLTEQRGAVIEVNASPGLLAHLKPADGQPRPIGKAIIEHLFGTDKTGRIPVVGVTGTRDTTRIARLVGWLVHISGRQVGVACRDGFYLGARQVDSRDSTPWDAAQRLLVNRSLETAVFENSSRMILSEGLPYDKCSVGVVTDVGGMEALAEFHIDHMDKLYNVVRTQIDVILPHGTAVLNAADPQVVEMASLCDGKIIFYGPDPQLEAIAAHRAKGERALFVRDGQIVLAQGMQEAAVIALASMKPAKAEKPDMLMAAVAAAWALGIDPELIAAGLRAFESDLKKQN</sequence>
<dbReference type="InterPro" id="IPR013815">
    <property type="entry name" value="ATP_grasp_subdomain_1"/>
</dbReference>
<dbReference type="OrthoDB" id="9803907at2"/>
<dbReference type="GO" id="GO:0018169">
    <property type="term" value="F:ribosomal S6-glutamic acid ligase activity"/>
    <property type="evidence" value="ECO:0007669"/>
    <property type="project" value="TreeGrafter"/>
</dbReference>
<keyword evidence="4" id="KW-1185">Reference proteome</keyword>
<dbReference type="PANTHER" id="PTHR21621">
    <property type="entry name" value="RIBOSOMAL PROTEIN S6 MODIFICATION PROTEIN"/>
    <property type="match status" value="1"/>
</dbReference>
<dbReference type="GO" id="GO:0009432">
    <property type="term" value="P:SOS response"/>
    <property type="evidence" value="ECO:0007669"/>
    <property type="project" value="TreeGrafter"/>
</dbReference>
<feature type="domain" description="ATP-grasp" evidence="2">
    <location>
        <begin position="224"/>
        <end position="476"/>
    </location>
</feature>
<dbReference type="Gene3D" id="3.30.1490.20">
    <property type="entry name" value="ATP-grasp fold, A domain"/>
    <property type="match status" value="1"/>
</dbReference>
<dbReference type="Gene3D" id="3.40.1190.10">
    <property type="entry name" value="Mur-like, catalytic domain"/>
    <property type="match status" value="1"/>
</dbReference>
<proteinExistence type="predicted"/>
<keyword evidence="1" id="KW-0067">ATP-binding</keyword>